<dbReference type="PANTHER" id="PTHR21087">
    <property type="entry name" value="SHIKIMATE KINASE"/>
    <property type="match status" value="1"/>
</dbReference>
<dbReference type="InterPro" id="IPR031322">
    <property type="entry name" value="Shikimate/glucono_kinase"/>
</dbReference>
<reference evidence="12 13" key="1">
    <citation type="submission" date="2018-02" db="EMBL/GenBank/DDBJ databases">
        <title>Draft genome sequence of Streptococcus oricebi CCUG 70868T type strain.</title>
        <authorList>
            <person name="Mendez V."/>
            <person name="Salva-Serra F."/>
            <person name="Jaen-Luchoro D."/>
            <person name="Gonzales-Siles L."/>
            <person name="Karlsson R."/>
            <person name="Engstrom-Jakobsson H."/>
            <person name="Busquets A."/>
            <person name="Gomila M."/>
            <person name="Pineiro-Iglesias B."/>
            <person name="Bennasar-Figueras A."/>
            <person name="Seeger M."/>
            <person name="Moore E."/>
        </authorList>
    </citation>
    <scope>NUCLEOTIDE SEQUENCE [LARGE SCALE GENOMIC DNA]</scope>
    <source>
        <strain evidence="12 13">CCUG 70868</strain>
    </source>
</reference>
<feature type="binding site" evidence="11">
    <location>
        <position position="132"/>
    </location>
    <ligand>
        <name>substrate</name>
    </ligand>
</feature>
<keyword evidence="8 11" id="KW-0067">ATP-binding</keyword>
<dbReference type="RefSeq" id="WP_209627523.1">
    <property type="nucleotide sequence ID" value="NZ_PRDG01000002.1"/>
</dbReference>
<dbReference type="InterPro" id="IPR023000">
    <property type="entry name" value="Shikimate_kinase_CS"/>
</dbReference>
<proteinExistence type="inferred from homology"/>
<dbReference type="CDD" id="cd00464">
    <property type="entry name" value="SK"/>
    <property type="match status" value="1"/>
</dbReference>
<keyword evidence="7 11" id="KW-0418">Kinase</keyword>
<gene>
    <name evidence="11" type="primary">aroK</name>
    <name evidence="12" type="ORF">C4K46_03680</name>
</gene>
<keyword evidence="11" id="KW-0479">Metal-binding</keyword>
<feature type="binding site" evidence="11">
    <location>
        <position position="14"/>
    </location>
    <ligand>
        <name>Mg(2+)</name>
        <dbReference type="ChEBI" id="CHEBI:18420"/>
    </ligand>
</feature>
<evidence type="ECO:0000256" key="5">
    <source>
        <dbReference type="ARBA" id="ARBA00022679"/>
    </source>
</evidence>
<keyword evidence="11" id="KW-0963">Cytoplasm</keyword>
<evidence type="ECO:0000256" key="9">
    <source>
        <dbReference type="ARBA" id="ARBA00023141"/>
    </source>
</evidence>
<dbReference type="SUPFAM" id="SSF52540">
    <property type="entry name" value="P-loop containing nucleoside triphosphate hydrolases"/>
    <property type="match status" value="1"/>
</dbReference>
<keyword evidence="5 11" id="KW-0808">Transferase</keyword>
<comment type="catalytic activity">
    <reaction evidence="10 11">
        <text>shikimate + ATP = 3-phosphoshikimate + ADP + H(+)</text>
        <dbReference type="Rhea" id="RHEA:13121"/>
        <dbReference type="ChEBI" id="CHEBI:15378"/>
        <dbReference type="ChEBI" id="CHEBI:30616"/>
        <dbReference type="ChEBI" id="CHEBI:36208"/>
        <dbReference type="ChEBI" id="CHEBI:145989"/>
        <dbReference type="ChEBI" id="CHEBI:456216"/>
        <dbReference type="EC" id="2.7.1.71"/>
    </reaction>
</comment>
<dbReference type="PANTHER" id="PTHR21087:SF16">
    <property type="entry name" value="SHIKIMATE KINASE 1, CHLOROPLASTIC"/>
    <property type="match status" value="1"/>
</dbReference>
<keyword evidence="6 11" id="KW-0547">Nucleotide-binding</keyword>
<keyword evidence="11" id="KW-0460">Magnesium</keyword>
<dbReference type="GO" id="GO:0016301">
    <property type="term" value="F:kinase activity"/>
    <property type="evidence" value="ECO:0007669"/>
    <property type="project" value="UniProtKB-KW"/>
</dbReference>
<protein>
    <recommendedName>
        <fullName evidence="3 11">Shikimate kinase</fullName>
        <shortName evidence="11">SK</shortName>
        <ecNumber evidence="3 11">2.7.1.71</ecNumber>
    </recommendedName>
</protein>
<keyword evidence="9 11" id="KW-0057">Aromatic amino acid biosynthesis</keyword>
<dbReference type="InterPro" id="IPR027417">
    <property type="entry name" value="P-loop_NTPase"/>
</dbReference>
<comment type="caution">
    <text evidence="11">Lacks conserved residue(s) required for the propagation of feature annotation.</text>
</comment>
<evidence type="ECO:0000256" key="1">
    <source>
        <dbReference type="ARBA" id="ARBA00004842"/>
    </source>
</evidence>
<evidence type="ECO:0000256" key="4">
    <source>
        <dbReference type="ARBA" id="ARBA00022605"/>
    </source>
</evidence>
<dbReference type="InterPro" id="IPR000623">
    <property type="entry name" value="Shikimate_kinase/TSH1"/>
</dbReference>
<evidence type="ECO:0000256" key="3">
    <source>
        <dbReference type="ARBA" id="ARBA00012154"/>
    </source>
</evidence>
<name>A0ABS5B2I7_9STRE</name>
<comment type="subcellular location">
    <subcellularLocation>
        <location evidence="11">Cytoplasm</location>
    </subcellularLocation>
</comment>
<evidence type="ECO:0000256" key="8">
    <source>
        <dbReference type="ARBA" id="ARBA00022840"/>
    </source>
</evidence>
<evidence type="ECO:0000256" key="6">
    <source>
        <dbReference type="ARBA" id="ARBA00022741"/>
    </source>
</evidence>
<comment type="subunit">
    <text evidence="11">Monomer.</text>
</comment>
<keyword evidence="4 11" id="KW-0028">Amino-acid biosynthesis</keyword>
<evidence type="ECO:0000256" key="7">
    <source>
        <dbReference type="ARBA" id="ARBA00022777"/>
    </source>
</evidence>
<dbReference type="PRINTS" id="PR01100">
    <property type="entry name" value="SHIKIMTKNASE"/>
</dbReference>
<keyword evidence="13" id="KW-1185">Reference proteome</keyword>
<feature type="binding site" evidence="11">
    <location>
        <position position="28"/>
    </location>
    <ligand>
        <name>substrate</name>
    </ligand>
</feature>
<feature type="binding site" evidence="11">
    <location>
        <begin position="10"/>
        <end position="15"/>
    </location>
    <ligand>
        <name>ATP</name>
        <dbReference type="ChEBI" id="CHEBI:30616"/>
    </ligand>
</feature>
<evidence type="ECO:0000313" key="13">
    <source>
        <dbReference type="Proteomes" id="UP001519296"/>
    </source>
</evidence>
<feature type="binding site" evidence="11">
    <location>
        <position position="74"/>
    </location>
    <ligand>
        <name>substrate</name>
    </ligand>
</feature>
<evidence type="ECO:0000256" key="2">
    <source>
        <dbReference type="ARBA" id="ARBA00006997"/>
    </source>
</evidence>
<feature type="binding site" evidence="11">
    <location>
        <position position="114"/>
    </location>
    <ligand>
        <name>ATP</name>
        <dbReference type="ChEBI" id="CHEBI:30616"/>
    </ligand>
</feature>
<evidence type="ECO:0000313" key="12">
    <source>
        <dbReference type="EMBL" id="MBP2623037.1"/>
    </source>
</evidence>
<comment type="caution">
    <text evidence="12">The sequence shown here is derived from an EMBL/GenBank/DDBJ whole genome shotgun (WGS) entry which is preliminary data.</text>
</comment>
<comment type="similarity">
    <text evidence="2 11">Belongs to the shikimate kinase family.</text>
</comment>
<feature type="binding site" evidence="11">
    <location>
        <position position="52"/>
    </location>
    <ligand>
        <name>substrate</name>
    </ligand>
</feature>
<dbReference type="Pfam" id="PF01202">
    <property type="entry name" value="SKI"/>
    <property type="match status" value="1"/>
</dbReference>
<dbReference type="EMBL" id="PRDG01000002">
    <property type="protein sequence ID" value="MBP2623037.1"/>
    <property type="molecule type" value="Genomic_DNA"/>
</dbReference>
<dbReference type="Gene3D" id="3.40.50.300">
    <property type="entry name" value="P-loop containing nucleotide triphosphate hydrolases"/>
    <property type="match status" value="1"/>
</dbReference>
<dbReference type="EC" id="2.7.1.71" evidence="3 11"/>
<comment type="function">
    <text evidence="11">Catalyzes the specific phosphorylation of the 3-hydroxyl group of shikimic acid using ATP as a cosubstrate.</text>
</comment>
<comment type="pathway">
    <text evidence="1 11">Metabolic intermediate biosynthesis; chorismate biosynthesis; chorismate from D-erythrose 4-phosphate and phosphoenolpyruvate: step 5/7.</text>
</comment>
<evidence type="ECO:0000256" key="10">
    <source>
        <dbReference type="ARBA" id="ARBA00048567"/>
    </source>
</evidence>
<organism evidence="12 13">
    <name type="scientific">Streptococcus oricebi</name>
    <dbReference type="NCBI Taxonomy" id="1547447"/>
    <lineage>
        <taxon>Bacteria</taxon>
        <taxon>Bacillati</taxon>
        <taxon>Bacillota</taxon>
        <taxon>Bacilli</taxon>
        <taxon>Lactobacillales</taxon>
        <taxon>Streptococcaceae</taxon>
        <taxon>Streptococcus</taxon>
    </lineage>
</organism>
<dbReference type="HAMAP" id="MF_00109">
    <property type="entry name" value="Shikimate_kinase"/>
    <property type="match status" value="1"/>
</dbReference>
<sequence>MTKVLLGFMGAGKTTLGHLLDPDFSDMDALLTEQIGQPIQDFFAQEGETAFRRLESQLLQDLLEQQVPVISTGGGVVLAPYNRQLLAQNDCNIFLKLDFDRLYQRLQADQEAKRPLFLNHSRQEFQKIFEERQALYEAVATHTIEVLDKSPQEIAEMIQCL</sequence>
<dbReference type="PROSITE" id="PS01128">
    <property type="entry name" value="SHIKIMATE_KINASE"/>
    <property type="match status" value="1"/>
</dbReference>
<accession>A0ABS5B2I7</accession>
<evidence type="ECO:0000256" key="11">
    <source>
        <dbReference type="HAMAP-Rule" id="MF_00109"/>
    </source>
</evidence>
<dbReference type="Proteomes" id="UP001519296">
    <property type="component" value="Unassembled WGS sequence"/>
</dbReference>
<comment type="cofactor">
    <cofactor evidence="11">
        <name>Mg(2+)</name>
        <dbReference type="ChEBI" id="CHEBI:18420"/>
    </cofactor>
    <text evidence="11">Binds 1 Mg(2+) ion per subunit.</text>
</comment>